<dbReference type="EnsemblProtists" id="PYU1_T008297">
    <property type="protein sequence ID" value="PYU1_T008297"/>
    <property type="gene ID" value="PYU1_G008281"/>
</dbReference>
<reference evidence="2" key="2">
    <citation type="submission" date="2010-04" db="EMBL/GenBank/DDBJ databases">
        <authorList>
            <person name="Buell R."/>
            <person name="Hamilton J."/>
            <person name="Hostetler J."/>
        </authorList>
    </citation>
    <scope>NUCLEOTIDE SEQUENCE [LARGE SCALE GENOMIC DNA]</scope>
    <source>
        <strain evidence="2">DAOM:BR144</strain>
    </source>
</reference>
<dbReference type="eggNOG" id="ENOG502SU21">
    <property type="taxonomic scope" value="Eukaryota"/>
</dbReference>
<sequence>MEYLKHDVPSVDTVVEEDKLQKKLALAQSQRNWKLEAQALMQLGQLMKWKGLMDQGDAFLEQSATILRDHTFEDEETQVEADQ</sequence>
<keyword evidence="2" id="KW-1185">Reference proteome</keyword>
<dbReference type="VEuPathDB" id="FungiDB:PYU1_G008281"/>
<dbReference type="HOGENOM" id="CLU_2404347_0_0_1"/>
<dbReference type="OMA" id="HVYITER"/>
<dbReference type="AlphaFoldDB" id="K3WTK3"/>
<dbReference type="EMBL" id="GL376619">
    <property type="status" value="NOT_ANNOTATED_CDS"/>
    <property type="molecule type" value="Genomic_DNA"/>
</dbReference>
<name>K3WTK3_GLOUD</name>
<evidence type="ECO:0008006" key="3">
    <source>
        <dbReference type="Google" id="ProtNLM"/>
    </source>
</evidence>
<dbReference type="Proteomes" id="UP000019132">
    <property type="component" value="Unassembled WGS sequence"/>
</dbReference>
<evidence type="ECO:0000313" key="1">
    <source>
        <dbReference type="EnsemblProtists" id="PYU1_T008297"/>
    </source>
</evidence>
<evidence type="ECO:0000313" key="2">
    <source>
        <dbReference type="Proteomes" id="UP000019132"/>
    </source>
</evidence>
<protein>
    <recommendedName>
        <fullName evidence="3">PIK-related kinase FAT domain-containing protein</fullName>
    </recommendedName>
</protein>
<organism evidence="1 2">
    <name type="scientific">Globisporangium ultimum (strain ATCC 200006 / CBS 805.95 / DAOM BR144)</name>
    <name type="common">Pythium ultimum</name>
    <dbReference type="NCBI Taxonomy" id="431595"/>
    <lineage>
        <taxon>Eukaryota</taxon>
        <taxon>Sar</taxon>
        <taxon>Stramenopiles</taxon>
        <taxon>Oomycota</taxon>
        <taxon>Peronosporomycetes</taxon>
        <taxon>Pythiales</taxon>
        <taxon>Pythiaceae</taxon>
        <taxon>Globisporangium</taxon>
    </lineage>
</organism>
<accession>K3WTK3</accession>
<dbReference type="InParanoid" id="K3WTK3"/>
<reference evidence="1" key="3">
    <citation type="submission" date="2015-02" db="UniProtKB">
        <authorList>
            <consortium name="EnsemblProtists"/>
        </authorList>
    </citation>
    <scope>IDENTIFICATION</scope>
    <source>
        <strain evidence="1">DAOM BR144</strain>
    </source>
</reference>
<reference evidence="2" key="1">
    <citation type="journal article" date="2010" name="Genome Biol.">
        <title>Genome sequence of the necrotrophic plant pathogen Pythium ultimum reveals original pathogenicity mechanisms and effector repertoire.</title>
        <authorList>
            <person name="Levesque C.A."/>
            <person name="Brouwer H."/>
            <person name="Cano L."/>
            <person name="Hamilton J.P."/>
            <person name="Holt C."/>
            <person name="Huitema E."/>
            <person name="Raffaele S."/>
            <person name="Robideau G.P."/>
            <person name="Thines M."/>
            <person name="Win J."/>
            <person name="Zerillo M.M."/>
            <person name="Beakes G.W."/>
            <person name="Boore J.L."/>
            <person name="Busam D."/>
            <person name="Dumas B."/>
            <person name="Ferriera S."/>
            <person name="Fuerstenberg S.I."/>
            <person name="Gachon C.M."/>
            <person name="Gaulin E."/>
            <person name="Govers F."/>
            <person name="Grenville-Briggs L."/>
            <person name="Horner N."/>
            <person name="Hostetler J."/>
            <person name="Jiang R.H."/>
            <person name="Johnson J."/>
            <person name="Krajaejun T."/>
            <person name="Lin H."/>
            <person name="Meijer H.J."/>
            <person name="Moore B."/>
            <person name="Morris P."/>
            <person name="Phuntmart V."/>
            <person name="Puiu D."/>
            <person name="Shetty J."/>
            <person name="Stajich J.E."/>
            <person name="Tripathy S."/>
            <person name="Wawra S."/>
            <person name="van West P."/>
            <person name="Whitty B.R."/>
            <person name="Coutinho P.M."/>
            <person name="Henrissat B."/>
            <person name="Martin F."/>
            <person name="Thomas P.D."/>
            <person name="Tyler B.M."/>
            <person name="De Vries R.P."/>
            <person name="Kamoun S."/>
            <person name="Yandell M."/>
            <person name="Tisserat N."/>
            <person name="Buell C.R."/>
        </authorList>
    </citation>
    <scope>NUCLEOTIDE SEQUENCE</scope>
    <source>
        <strain evidence="2">DAOM:BR144</strain>
    </source>
</reference>
<proteinExistence type="predicted"/>